<keyword evidence="5" id="KW-1185">Reference proteome</keyword>
<sequence length="1385" mass="151817">MQLVGRITDGQYMAFGTSGELTRSVMIGGDVVVAWLDQLTGRGVAEDYYMSAKAQCQGGQGACPDNKITGSSNNVRLLNAALINDFTMLTFQRPLRSVDFSDAPILTNGSQAVIWAVGPVNSQGDTSYHTLRLRGDMFVDFGRTPQWNCPLPEDQNSQSKTSTSRGPTNPAPARPAANPWFIPPIPCYEPEDGVLYAQIGPTGGDNGYNAITGHVGWGISWYINGLLIPEINVVRGKTYTFVVEGGFDPERPSRYHPFYITDDPEGGYEFKTPAEQSRVRVFAGVGQDRDGSPVPTAYGRLCEWNEDPNQPANAFSSFGAYQRTLQLDCQEGQPGILQWTPDAATPDTVYYQCYTHRFLGWKIHVVDRCDSEQLTAAGSVKDSSVVLPGASDYDFYDYYYDERDAGAAPHPGFHRPPIGHTSNRIPGGGVVKPPRPTVTRQPRPQPKPADEILPGDFSFPNFPKEFQAGFDSFPFDLGPEDIGPVGQEALPPPLLQGVSYSPQNIPLGAPGFTFPKLPNLKNPASVVNATAFANLGNVNLRGVPRDVPKEFFGPQQGDLEFPKLSQDDMNFPLDLLREKFPSSPGPTRPATRPTFSSIPSKPLFTPPPKFNFPPELTRSSRPPTSSNATSQFFAGSATPPRTSTTIVSEKAPLNPKEDVRDTFPAQPSMFTKTVASYQPPPTRSSTPARHPLHNPPTTPSRKQTSYRPTPTSQPTSYRRTPTSELTSYRPTPTSQPTSYRRTPTSELTSYRPTSSEISKSYRPTTTDQAASYRPTPTGQQTSYKPTPTRQPISANPTSPFKQSSFTRLQTPITPIVPSRHVGTSRPLVQTSHQQSRHEPEVITASSLPRLPGQASPVYQLSSLSRQHPIRRGLVTTSAPARTTLSPITTLSESFAQNFGFDPESVVYESDFRPIKRNPAGPVLAFEVSTSDIMPIRAPRPPYPPRLSFPQRPAGPRTAGPVRFSHRRIRFDDTDESHDKDSRNIPEEYIFNIPNPVFHDSVTFSESLDPPPIPLPVPMEHVMLRLGGAASNRPLRPNTPKPRPFNRKTNSSQRRNGSRRPNGPVRSSGSVNRMGWPKQRPWVHKPSLRRVAATVPLPDDHAIPFPQLVGPEVLKPVLVNSPLEHDDEDMVVAASAQVFTSDGRPLSPDSLPTPPRLPTDNRRSAASITNRPKTGPFRGDHPPPVPANVPHLAQFSRQQRPLDRRPTTPVPPPQGNQTPGIIASGSAIRPVVLHSQDDPPVPAALLTHQELSADVGHNAVVSISNYPATAEAYAPSRPPTTSRPDTAASSAATNQTHLTILKDVWAILTRDDPGLRPEHPRDDAHPDHDHDHLDRQERRRRDASEKPYPSTNSDQHDPMSASSVSTISSLILVSCTGALILMALAR</sequence>
<feature type="region of interest" description="Disordered" evidence="2">
    <location>
        <begin position="1310"/>
        <end position="1360"/>
    </location>
</feature>
<dbReference type="CDD" id="cd09631">
    <property type="entry name" value="DOMON_DOH"/>
    <property type="match status" value="1"/>
</dbReference>
<dbReference type="SMART" id="SM00664">
    <property type="entry name" value="DoH"/>
    <property type="match status" value="1"/>
</dbReference>
<feature type="compositionally biased region" description="Polar residues" evidence="2">
    <location>
        <begin position="617"/>
        <end position="647"/>
    </location>
</feature>
<feature type="region of interest" description="Disordered" evidence="2">
    <location>
        <begin position="1027"/>
        <end position="1081"/>
    </location>
</feature>
<evidence type="ECO:0000256" key="1">
    <source>
        <dbReference type="ARBA" id="ARBA00022737"/>
    </source>
</evidence>
<dbReference type="InterPro" id="IPR005018">
    <property type="entry name" value="DOMON_domain"/>
</dbReference>
<feature type="region of interest" description="Disordered" evidence="2">
    <location>
        <begin position="1270"/>
        <end position="1293"/>
    </location>
</feature>
<protein>
    <submittedName>
        <fullName evidence="4">Skeletor-like 2</fullName>
    </submittedName>
</protein>
<dbReference type="Pfam" id="PF03351">
    <property type="entry name" value="DOMON"/>
    <property type="match status" value="1"/>
</dbReference>
<reference evidence="4" key="1">
    <citation type="journal article" date="2021" name="Sci. Adv.">
        <title>The American lobster genome reveals insights on longevity, neural, and immune adaptations.</title>
        <authorList>
            <person name="Polinski J.M."/>
            <person name="Zimin A.V."/>
            <person name="Clark K.F."/>
            <person name="Kohn A.B."/>
            <person name="Sadowski N."/>
            <person name="Timp W."/>
            <person name="Ptitsyn A."/>
            <person name="Khanna P."/>
            <person name="Romanova D.Y."/>
            <person name="Williams P."/>
            <person name="Greenwood S.J."/>
            <person name="Moroz L.L."/>
            <person name="Walt D.R."/>
            <person name="Bodnar A.G."/>
        </authorList>
    </citation>
    <scope>NUCLEOTIDE SEQUENCE</scope>
    <source>
        <strain evidence="4">GMGI-L3</strain>
    </source>
</reference>
<dbReference type="Proteomes" id="UP000747542">
    <property type="component" value="Unassembled WGS sequence"/>
</dbReference>
<organism evidence="4 5">
    <name type="scientific">Homarus americanus</name>
    <name type="common">American lobster</name>
    <dbReference type="NCBI Taxonomy" id="6706"/>
    <lineage>
        <taxon>Eukaryota</taxon>
        <taxon>Metazoa</taxon>
        <taxon>Ecdysozoa</taxon>
        <taxon>Arthropoda</taxon>
        <taxon>Crustacea</taxon>
        <taxon>Multicrustacea</taxon>
        <taxon>Malacostraca</taxon>
        <taxon>Eumalacostraca</taxon>
        <taxon>Eucarida</taxon>
        <taxon>Decapoda</taxon>
        <taxon>Pleocyemata</taxon>
        <taxon>Astacidea</taxon>
        <taxon>Nephropoidea</taxon>
        <taxon>Nephropidae</taxon>
        <taxon>Homarus</taxon>
    </lineage>
</organism>
<feature type="domain" description="DOMON" evidence="3">
    <location>
        <begin position="1"/>
        <end position="118"/>
    </location>
</feature>
<feature type="compositionally biased region" description="Pro residues" evidence="2">
    <location>
        <begin position="937"/>
        <end position="946"/>
    </location>
</feature>
<evidence type="ECO:0000313" key="4">
    <source>
        <dbReference type="EMBL" id="KAG7169645.1"/>
    </source>
</evidence>
<feature type="region of interest" description="Disordered" evidence="2">
    <location>
        <begin position="935"/>
        <end position="961"/>
    </location>
</feature>
<keyword evidence="1" id="KW-0677">Repeat</keyword>
<dbReference type="InterPro" id="IPR052126">
    <property type="entry name" value="Spindle_Org/Thrombomodulin"/>
</dbReference>
<feature type="region of interest" description="Disordered" evidence="2">
    <location>
        <begin position="576"/>
        <end position="804"/>
    </location>
</feature>
<feature type="compositionally biased region" description="Polar residues" evidence="2">
    <location>
        <begin position="699"/>
        <end position="804"/>
    </location>
</feature>
<accession>A0A8J5KDU9</accession>
<dbReference type="PROSITE" id="PS50836">
    <property type="entry name" value="DOMON"/>
    <property type="match status" value="1"/>
</dbReference>
<gene>
    <name evidence="4" type="ORF">Hamer_G013258</name>
</gene>
<evidence type="ECO:0000256" key="2">
    <source>
        <dbReference type="SAM" id="MobiDB-lite"/>
    </source>
</evidence>
<dbReference type="InterPro" id="IPR057443">
    <property type="entry name" value="At5g54830-like"/>
</dbReference>
<dbReference type="PANTHER" id="PTHR24036">
    <property type="entry name" value="SKELETOR-RELATED"/>
    <property type="match status" value="1"/>
</dbReference>
<feature type="compositionally biased region" description="Polar residues" evidence="2">
    <location>
        <begin position="154"/>
        <end position="167"/>
    </location>
</feature>
<dbReference type="InterPro" id="IPR045266">
    <property type="entry name" value="DOH_DOMON"/>
</dbReference>
<comment type="caution">
    <text evidence="4">The sequence shown here is derived from an EMBL/GenBank/DDBJ whole genome shotgun (WGS) entry which is preliminary data.</text>
</comment>
<feature type="region of interest" description="Disordered" evidence="2">
    <location>
        <begin position="419"/>
        <end position="449"/>
    </location>
</feature>
<dbReference type="EMBL" id="JAHLQT010015640">
    <property type="protein sequence ID" value="KAG7169645.1"/>
    <property type="molecule type" value="Genomic_DNA"/>
</dbReference>
<evidence type="ECO:0000313" key="5">
    <source>
        <dbReference type="Proteomes" id="UP000747542"/>
    </source>
</evidence>
<name>A0A8J5KDU9_HOMAM</name>
<feature type="region of interest" description="Disordered" evidence="2">
    <location>
        <begin position="149"/>
        <end position="176"/>
    </location>
</feature>
<evidence type="ECO:0000259" key="3">
    <source>
        <dbReference type="PROSITE" id="PS50836"/>
    </source>
</evidence>
<dbReference type="PANTHER" id="PTHR24036:SF13">
    <property type="entry name" value="PROTEIN SKELETOR, ISOFORMS D_E"/>
    <property type="match status" value="1"/>
</dbReference>
<feature type="region of interest" description="Disordered" evidence="2">
    <location>
        <begin position="1138"/>
        <end position="1219"/>
    </location>
</feature>
<feature type="compositionally biased region" description="Low complexity" evidence="2">
    <location>
        <begin position="1278"/>
        <end position="1292"/>
    </location>
</feature>
<dbReference type="Pfam" id="PF25489">
    <property type="entry name" value="At5g54830"/>
    <property type="match status" value="1"/>
</dbReference>
<proteinExistence type="predicted"/>
<feature type="compositionally biased region" description="Basic and acidic residues" evidence="2">
    <location>
        <begin position="1310"/>
        <end position="1344"/>
    </location>
</feature>